<organism evidence="2 3">
    <name type="scientific">Desulforhabdus amnigena</name>
    <dbReference type="NCBI Taxonomy" id="40218"/>
    <lineage>
        <taxon>Bacteria</taxon>
        <taxon>Pseudomonadati</taxon>
        <taxon>Thermodesulfobacteriota</taxon>
        <taxon>Syntrophobacteria</taxon>
        <taxon>Syntrophobacterales</taxon>
        <taxon>Syntrophobacteraceae</taxon>
        <taxon>Desulforhabdus</taxon>
    </lineage>
</organism>
<dbReference type="GO" id="GO:0016462">
    <property type="term" value="F:pyrophosphatase activity"/>
    <property type="evidence" value="ECO:0007669"/>
    <property type="project" value="TreeGrafter"/>
</dbReference>
<dbReference type="CDD" id="cd24054">
    <property type="entry name" value="ASKHA_NBD_AaPPX-GppA_MtPPX2-like"/>
    <property type="match status" value="1"/>
</dbReference>
<dbReference type="InterPro" id="IPR003695">
    <property type="entry name" value="Ppx_GppA_N"/>
</dbReference>
<dbReference type="Gene3D" id="3.30.420.40">
    <property type="match status" value="1"/>
</dbReference>
<dbReference type="Pfam" id="PF02541">
    <property type="entry name" value="Ppx-GppA"/>
    <property type="match status" value="1"/>
</dbReference>
<dbReference type="InterPro" id="IPR050273">
    <property type="entry name" value="GppA/Ppx_hydrolase"/>
</dbReference>
<dbReference type="PANTHER" id="PTHR30005">
    <property type="entry name" value="EXOPOLYPHOSPHATASE"/>
    <property type="match status" value="1"/>
</dbReference>
<reference evidence="2" key="1">
    <citation type="submission" date="2022-12" db="EMBL/GenBank/DDBJ databases">
        <title>Reference genome sequencing for broad-spectrum identification of bacterial and archaeal isolates by mass spectrometry.</title>
        <authorList>
            <person name="Sekiguchi Y."/>
            <person name="Tourlousse D.M."/>
        </authorList>
    </citation>
    <scope>NUCLEOTIDE SEQUENCE</scope>
    <source>
        <strain evidence="2">ASRB1</strain>
    </source>
</reference>
<comment type="caution">
    <text evidence="2">The sequence shown here is derived from an EMBL/GenBank/DDBJ whole genome shotgun (WGS) entry which is preliminary data.</text>
</comment>
<evidence type="ECO:0000313" key="3">
    <source>
        <dbReference type="Proteomes" id="UP001144372"/>
    </source>
</evidence>
<dbReference type="Gene3D" id="3.30.420.150">
    <property type="entry name" value="Exopolyphosphatase. Domain 2"/>
    <property type="match status" value="1"/>
</dbReference>
<evidence type="ECO:0000313" key="2">
    <source>
        <dbReference type="EMBL" id="GLI35047.1"/>
    </source>
</evidence>
<dbReference type="SUPFAM" id="SSF53067">
    <property type="entry name" value="Actin-like ATPase domain"/>
    <property type="match status" value="2"/>
</dbReference>
<keyword evidence="3" id="KW-1185">Reference proteome</keyword>
<dbReference type="Proteomes" id="UP001144372">
    <property type="component" value="Unassembled WGS sequence"/>
</dbReference>
<name>A0A9W6FUD9_9BACT</name>
<dbReference type="RefSeq" id="WP_281794577.1">
    <property type="nucleotide sequence ID" value="NZ_BSDR01000001.1"/>
</dbReference>
<evidence type="ECO:0000259" key="1">
    <source>
        <dbReference type="Pfam" id="PF02541"/>
    </source>
</evidence>
<dbReference type="InterPro" id="IPR043129">
    <property type="entry name" value="ATPase_NBD"/>
</dbReference>
<accession>A0A9W6FUD9</accession>
<feature type="domain" description="Ppx/GppA phosphatase N-terminal" evidence="1">
    <location>
        <begin position="22"/>
        <end position="320"/>
    </location>
</feature>
<dbReference type="AlphaFoldDB" id="A0A9W6FUD9"/>
<protein>
    <submittedName>
        <fullName evidence="2">Exopolyphosphatase</fullName>
    </submittedName>
</protein>
<dbReference type="PANTHER" id="PTHR30005:SF0">
    <property type="entry name" value="RETROGRADE REGULATION PROTEIN 2"/>
    <property type="match status" value="1"/>
</dbReference>
<proteinExistence type="predicted"/>
<sequence length="339" mass="36897">MASQNDHFASIDIGSHTIRLLVARSNEKLEIYPLRLERRITRLARNFQEGQTLKTPGIRESLRVLEEYAGILKCHGVSDVACGATGVVRKAGNGEEFLAEVRQKTGIAAEILSETSEALLSAKGVLSVIPRTEGYILSFDLGGSSTEFLLLDTRREKPLWHTSVFIGAATITERFLSEDPPPLEAVSRAVEAIQDALAPVFQAIGSILPAPPTPFPLQVVGTAGTATTLAAMNLKMTDYCPSRINGLPLTENWLTATIEHLVRSTLALRREIPGLEAGREDIIPAGALIVREILRGLKQTHLIVSDAGLLEGLLLDLIEKKYGRPQALVSPLTWRMQKG</sequence>
<gene>
    <name evidence="2" type="primary">gppA-1</name>
    <name evidence="2" type="ORF">DAMNIGENAA_24800</name>
</gene>
<dbReference type="EMBL" id="BSDR01000001">
    <property type="protein sequence ID" value="GLI35047.1"/>
    <property type="molecule type" value="Genomic_DNA"/>
</dbReference>